<reference evidence="1 2" key="1">
    <citation type="journal article" date="2019" name="Nat. Ecol. Evol.">
        <title>Megaphylogeny resolves global patterns of mushroom evolution.</title>
        <authorList>
            <person name="Varga T."/>
            <person name="Krizsan K."/>
            <person name="Foldi C."/>
            <person name="Dima B."/>
            <person name="Sanchez-Garcia M."/>
            <person name="Sanchez-Ramirez S."/>
            <person name="Szollosi G.J."/>
            <person name="Szarkandi J.G."/>
            <person name="Papp V."/>
            <person name="Albert L."/>
            <person name="Andreopoulos W."/>
            <person name="Angelini C."/>
            <person name="Antonin V."/>
            <person name="Barry K.W."/>
            <person name="Bougher N.L."/>
            <person name="Buchanan P."/>
            <person name="Buyck B."/>
            <person name="Bense V."/>
            <person name="Catcheside P."/>
            <person name="Chovatia M."/>
            <person name="Cooper J."/>
            <person name="Damon W."/>
            <person name="Desjardin D."/>
            <person name="Finy P."/>
            <person name="Geml J."/>
            <person name="Haridas S."/>
            <person name="Hughes K."/>
            <person name="Justo A."/>
            <person name="Karasinski D."/>
            <person name="Kautmanova I."/>
            <person name="Kiss B."/>
            <person name="Kocsube S."/>
            <person name="Kotiranta H."/>
            <person name="LaButti K.M."/>
            <person name="Lechner B.E."/>
            <person name="Liimatainen K."/>
            <person name="Lipzen A."/>
            <person name="Lukacs Z."/>
            <person name="Mihaltcheva S."/>
            <person name="Morgado L.N."/>
            <person name="Niskanen T."/>
            <person name="Noordeloos M.E."/>
            <person name="Ohm R.A."/>
            <person name="Ortiz-Santana B."/>
            <person name="Ovrebo C."/>
            <person name="Racz N."/>
            <person name="Riley R."/>
            <person name="Savchenko A."/>
            <person name="Shiryaev A."/>
            <person name="Soop K."/>
            <person name="Spirin V."/>
            <person name="Szebenyi C."/>
            <person name="Tomsovsky M."/>
            <person name="Tulloss R.E."/>
            <person name="Uehling J."/>
            <person name="Grigoriev I.V."/>
            <person name="Vagvolgyi C."/>
            <person name="Papp T."/>
            <person name="Martin F.M."/>
            <person name="Miettinen O."/>
            <person name="Hibbett D.S."/>
            <person name="Nagy L.G."/>
        </authorList>
    </citation>
    <scope>NUCLEOTIDE SEQUENCE [LARGE SCALE GENOMIC DNA]</scope>
    <source>
        <strain evidence="1 2">NL-1719</strain>
    </source>
</reference>
<gene>
    <name evidence="1" type="ORF">BDN72DRAFT_880097</name>
</gene>
<protein>
    <submittedName>
        <fullName evidence="1">Uncharacterized protein</fullName>
    </submittedName>
</protein>
<dbReference type="Proteomes" id="UP000308600">
    <property type="component" value="Unassembled WGS sequence"/>
</dbReference>
<name>A0ACD3AN36_9AGAR</name>
<proteinExistence type="predicted"/>
<sequence length="347" mass="37698">MSIRIGKSHLYAPGGQFNTLGAGGSVNNNQQYHYAPTTNNTYDHSQGKRVDNSTNETTYNDSNHYDGSNVNTGAPPPSHFQSPPPVIWHPWIRLIRVRQASFVHIYRTVPTRQSVSESCVDLRLLEIVGHSIGHPACVRFRIGKSHLYAPGGQFNTLGAGGSVNNNQQYSYAPTTNNTYDHSQGKRVDNSTNETTYNDSNHYDGSNVNTGAPPPSHFQSPPPGQAPPMPSASPYGQAPPPQGFGHFPQPPPWIFAQPQRGYPNMPYGPPQPNYYGHPQPQPQWGTQPPMGYAQNPMAGEYPYNPYPYSPQPTATTSMPSSSSGPFHQPPPEANPTAPQSSPADSGAA</sequence>
<organism evidence="1 2">
    <name type="scientific">Pluteus cervinus</name>
    <dbReference type="NCBI Taxonomy" id="181527"/>
    <lineage>
        <taxon>Eukaryota</taxon>
        <taxon>Fungi</taxon>
        <taxon>Dikarya</taxon>
        <taxon>Basidiomycota</taxon>
        <taxon>Agaricomycotina</taxon>
        <taxon>Agaricomycetes</taxon>
        <taxon>Agaricomycetidae</taxon>
        <taxon>Agaricales</taxon>
        <taxon>Pluteineae</taxon>
        <taxon>Pluteaceae</taxon>
        <taxon>Pluteus</taxon>
    </lineage>
</organism>
<keyword evidence="2" id="KW-1185">Reference proteome</keyword>
<accession>A0ACD3AN36</accession>
<evidence type="ECO:0000313" key="1">
    <source>
        <dbReference type="EMBL" id="TFK66749.1"/>
    </source>
</evidence>
<dbReference type="EMBL" id="ML208395">
    <property type="protein sequence ID" value="TFK66749.1"/>
    <property type="molecule type" value="Genomic_DNA"/>
</dbReference>
<evidence type="ECO:0000313" key="2">
    <source>
        <dbReference type="Proteomes" id="UP000308600"/>
    </source>
</evidence>